<protein>
    <submittedName>
        <fullName evidence="3">Uncharacterized protein</fullName>
    </submittedName>
</protein>
<organism evidence="3 4">
    <name type="scientific">Entomortierella chlamydospora</name>
    <dbReference type="NCBI Taxonomy" id="101097"/>
    <lineage>
        <taxon>Eukaryota</taxon>
        <taxon>Fungi</taxon>
        <taxon>Fungi incertae sedis</taxon>
        <taxon>Mucoromycota</taxon>
        <taxon>Mortierellomycotina</taxon>
        <taxon>Mortierellomycetes</taxon>
        <taxon>Mortierellales</taxon>
        <taxon>Mortierellaceae</taxon>
        <taxon>Entomortierella</taxon>
    </lineage>
</organism>
<feature type="compositionally biased region" description="Polar residues" evidence="1">
    <location>
        <begin position="1"/>
        <end position="13"/>
    </location>
</feature>
<dbReference type="EMBL" id="JAAAID010000044">
    <property type="protein sequence ID" value="KAG0023741.1"/>
    <property type="molecule type" value="Genomic_DNA"/>
</dbReference>
<evidence type="ECO:0000313" key="4">
    <source>
        <dbReference type="Proteomes" id="UP000703661"/>
    </source>
</evidence>
<dbReference type="AlphaFoldDB" id="A0A9P6N3D9"/>
<sequence>MDTLESKTQQEMTKISEGEKQYSREKAGLSTNFGYIPLSAAAYGASGFTVVFLVSLLFCGFARNLRSENLGQETRSLVSQRLSQQPVARPTIGLPLLEK</sequence>
<feature type="region of interest" description="Disordered" evidence="1">
    <location>
        <begin position="1"/>
        <end position="22"/>
    </location>
</feature>
<comment type="caution">
    <text evidence="3">The sequence shown here is derived from an EMBL/GenBank/DDBJ whole genome shotgun (WGS) entry which is preliminary data.</text>
</comment>
<accession>A0A9P6N3D9</accession>
<proteinExistence type="predicted"/>
<keyword evidence="2" id="KW-0812">Transmembrane</keyword>
<reference evidence="3" key="1">
    <citation type="journal article" date="2020" name="Fungal Divers.">
        <title>Resolving the Mortierellaceae phylogeny through synthesis of multi-gene phylogenetics and phylogenomics.</title>
        <authorList>
            <person name="Vandepol N."/>
            <person name="Liber J."/>
            <person name="Desiro A."/>
            <person name="Na H."/>
            <person name="Kennedy M."/>
            <person name="Barry K."/>
            <person name="Grigoriev I.V."/>
            <person name="Miller A.N."/>
            <person name="O'Donnell K."/>
            <person name="Stajich J.E."/>
            <person name="Bonito G."/>
        </authorList>
    </citation>
    <scope>NUCLEOTIDE SEQUENCE</scope>
    <source>
        <strain evidence="3">NRRL 2769</strain>
    </source>
</reference>
<evidence type="ECO:0000256" key="1">
    <source>
        <dbReference type="SAM" id="MobiDB-lite"/>
    </source>
</evidence>
<evidence type="ECO:0000313" key="3">
    <source>
        <dbReference type="EMBL" id="KAG0023741.1"/>
    </source>
</evidence>
<name>A0A9P6N3D9_9FUNG</name>
<evidence type="ECO:0000256" key="2">
    <source>
        <dbReference type="SAM" id="Phobius"/>
    </source>
</evidence>
<feature type="transmembrane region" description="Helical" evidence="2">
    <location>
        <begin position="40"/>
        <end position="62"/>
    </location>
</feature>
<keyword evidence="2" id="KW-0472">Membrane</keyword>
<keyword evidence="2" id="KW-1133">Transmembrane helix</keyword>
<dbReference type="Proteomes" id="UP000703661">
    <property type="component" value="Unassembled WGS sequence"/>
</dbReference>
<keyword evidence="4" id="KW-1185">Reference proteome</keyword>
<gene>
    <name evidence="3" type="ORF">BGZ80_008218</name>
</gene>